<comment type="similarity">
    <text evidence="4">Belongs to the WD repeat coronin family.</text>
</comment>
<feature type="domain" description="DUF1899" evidence="6">
    <location>
        <begin position="6"/>
        <end position="68"/>
    </location>
</feature>
<feature type="compositionally biased region" description="Low complexity" evidence="5">
    <location>
        <begin position="446"/>
        <end position="468"/>
    </location>
</feature>
<feature type="repeat" description="WD" evidence="3">
    <location>
        <begin position="163"/>
        <end position="204"/>
    </location>
</feature>
<evidence type="ECO:0000256" key="5">
    <source>
        <dbReference type="SAM" id="MobiDB-lite"/>
    </source>
</evidence>
<sequence>TMPLIRANLKYRHLFGEQVRKDQQFENVPISRNAHDGQFVAVNSEFLAVSCESSGGGSFLILPIDKPGRLSPLNLHKICGHSSAIIDLAWNPFDDRVLATASEDGYVKLWRVADPSEVSPAAELEHNRRLLYTAWHPAAADVLLTASYDCEVAVWADCRLCSTIGHPDHINSIAWSPDGRLLASTCKDRLARVMDPRSGCTVAKWTCHTGAKISKILFSDDCRLLTTGFSEYSQRQYALWDLNKTSRALHSDEVDSSSGVLLPYYDPDCSLLYLAGRGDGNIRFYEISRGRLHFLNQFSTHSPQKCIAQLPKRALDRSLCEVGRLYRLHVASNVVEPVRVIAPRRGHHVSDIYPPAAAPIPALGADQWLAGANRDPVRVSLSTGEIINPPLPPPQKPQSPPQAPQAQSSSSNGGDPTHQLTPGTLRNIQHLVQAASPPRPTLNSETAASTPADPAAAAPDTAATAAPAGTSCGPEKFSRLLEKFQHLDSPSTVAIEGGGPFSGRRSQSFRHPRSSRPVFAVNSASSTAAAASAAAAAAGPAAVAAADDSTLNTSASVKRRASTVTTSSVVVRPQLKNSTARISPQEPSPGGDASAAVSNSACGPTADMDSSSGRPDAVSTEELTSQLAAKDVELSSLRKELAFRDMRLMRLEKELQSKESELVYLRTLLRRYGDSRSSQC</sequence>
<feature type="compositionally biased region" description="Polar residues" evidence="5">
    <location>
        <begin position="412"/>
        <end position="422"/>
    </location>
</feature>
<accession>A0A267F5Z2</accession>
<feature type="compositionally biased region" description="Pro residues" evidence="5">
    <location>
        <begin position="389"/>
        <end position="403"/>
    </location>
</feature>
<dbReference type="Proteomes" id="UP000215902">
    <property type="component" value="Unassembled WGS sequence"/>
</dbReference>
<evidence type="ECO:0000256" key="4">
    <source>
        <dbReference type="RuleBase" id="RU280818"/>
    </source>
</evidence>
<gene>
    <name evidence="7" type="ORF">BOX15_Mlig029098g1</name>
</gene>
<dbReference type="SMART" id="SM01167">
    <property type="entry name" value="DUF1900"/>
    <property type="match status" value="1"/>
</dbReference>
<dbReference type="EMBL" id="NIVC01001346">
    <property type="protein sequence ID" value="PAA69113.1"/>
    <property type="molecule type" value="Genomic_DNA"/>
</dbReference>
<evidence type="ECO:0000313" key="7">
    <source>
        <dbReference type="EMBL" id="PAA69113.1"/>
    </source>
</evidence>
<feature type="compositionally biased region" description="Low complexity" evidence="5">
    <location>
        <begin position="562"/>
        <end position="571"/>
    </location>
</feature>
<dbReference type="STRING" id="282301.A0A267F5Z2"/>
<reference evidence="7 8" key="1">
    <citation type="submission" date="2017-06" db="EMBL/GenBank/DDBJ databases">
        <title>A platform for efficient transgenesis in Macrostomum lignano, a flatworm model organism for stem cell research.</title>
        <authorList>
            <person name="Berezikov E."/>
        </authorList>
    </citation>
    <scope>NUCLEOTIDE SEQUENCE [LARGE SCALE GENOMIC DNA]</scope>
    <source>
        <strain evidence="7">DV1</strain>
        <tissue evidence="7">Whole organism</tissue>
    </source>
</reference>
<feature type="region of interest" description="Disordered" evidence="5">
    <location>
        <begin position="550"/>
        <end position="623"/>
    </location>
</feature>
<dbReference type="AlphaFoldDB" id="A0A267F5Z2"/>
<dbReference type="PANTHER" id="PTHR10856:SF44">
    <property type="entry name" value="CORONIN"/>
    <property type="match status" value="1"/>
</dbReference>
<dbReference type="PANTHER" id="PTHR10856">
    <property type="entry name" value="CORONIN"/>
    <property type="match status" value="1"/>
</dbReference>
<keyword evidence="1 3" id="KW-0853">WD repeat</keyword>
<dbReference type="Pfam" id="PF08953">
    <property type="entry name" value="DUF1899"/>
    <property type="match status" value="1"/>
</dbReference>
<dbReference type="Pfam" id="PF16300">
    <property type="entry name" value="WD40_4"/>
    <property type="match status" value="1"/>
</dbReference>
<protein>
    <recommendedName>
        <fullName evidence="4">Coronin</fullName>
    </recommendedName>
</protein>
<dbReference type="GO" id="GO:0051015">
    <property type="term" value="F:actin filament binding"/>
    <property type="evidence" value="ECO:0007669"/>
    <property type="project" value="TreeGrafter"/>
</dbReference>
<evidence type="ECO:0000256" key="1">
    <source>
        <dbReference type="ARBA" id="ARBA00022574"/>
    </source>
</evidence>
<dbReference type="PROSITE" id="PS50294">
    <property type="entry name" value="WD_REPEATS_REGION"/>
    <property type="match status" value="1"/>
</dbReference>
<dbReference type="InterPro" id="IPR015505">
    <property type="entry name" value="Coronin"/>
</dbReference>
<evidence type="ECO:0000256" key="3">
    <source>
        <dbReference type="PROSITE-ProRule" id="PRU00221"/>
    </source>
</evidence>
<dbReference type="Gene3D" id="2.130.10.10">
    <property type="entry name" value="YVTN repeat-like/Quinoprotein amine dehydrogenase"/>
    <property type="match status" value="1"/>
</dbReference>
<dbReference type="OrthoDB" id="1850764at2759"/>
<dbReference type="Pfam" id="PF00400">
    <property type="entry name" value="WD40"/>
    <property type="match status" value="2"/>
</dbReference>
<dbReference type="SUPFAM" id="SSF101908">
    <property type="entry name" value="Putative isomerase YbhE"/>
    <property type="match status" value="1"/>
</dbReference>
<feature type="compositionally biased region" description="Polar residues" evidence="5">
    <location>
        <begin position="596"/>
        <end position="613"/>
    </location>
</feature>
<feature type="region of interest" description="Disordered" evidence="5">
    <location>
        <begin position="383"/>
        <end position="422"/>
    </location>
</feature>
<evidence type="ECO:0000259" key="6">
    <source>
        <dbReference type="SMART" id="SM01166"/>
    </source>
</evidence>
<dbReference type="SMART" id="SM00320">
    <property type="entry name" value="WD40"/>
    <property type="match status" value="4"/>
</dbReference>
<dbReference type="PROSITE" id="PS50082">
    <property type="entry name" value="WD_REPEATS_2"/>
    <property type="match status" value="2"/>
</dbReference>
<evidence type="ECO:0000256" key="2">
    <source>
        <dbReference type="ARBA" id="ARBA00022737"/>
    </source>
</evidence>
<dbReference type="InterPro" id="IPR015943">
    <property type="entry name" value="WD40/YVTN_repeat-like_dom_sf"/>
</dbReference>
<dbReference type="InterPro" id="IPR001680">
    <property type="entry name" value="WD40_rpt"/>
</dbReference>
<evidence type="ECO:0000313" key="8">
    <source>
        <dbReference type="Proteomes" id="UP000215902"/>
    </source>
</evidence>
<comment type="caution">
    <text evidence="7">The sequence shown here is derived from an EMBL/GenBank/DDBJ whole genome shotgun (WGS) entry which is preliminary data.</text>
</comment>
<organism evidence="7 8">
    <name type="scientific">Macrostomum lignano</name>
    <dbReference type="NCBI Taxonomy" id="282301"/>
    <lineage>
        <taxon>Eukaryota</taxon>
        <taxon>Metazoa</taxon>
        <taxon>Spiralia</taxon>
        <taxon>Lophotrochozoa</taxon>
        <taxon>Platyhelminthes</taxon>
        <taxon>Rhabditophora</taxon>
        <taxon>Macrostomorpha</taxon>
        <taxon>Macrostomida</taxon>
        <taxon>Macrostomidae</taxon>
        <taxon>Macrostomum</taxon>
    </lineage>
</organism>
<feature type="repeat" description="WD" evidence="3">
    <location>
        <begin position="78"/>
        <end position="120"/>
    </location>
</feature>
<dbReference type="SMART" id="SM01166">
    <property type="entry name" value="DUF1899"/>
    <property type="match status" value="1"/>
</dbReference>
<feature type="region of interest" description="Disordered" evidence="5">
    <location>
        <begin position="435"/>
        <end position="471"/>
    </location>
</feature>
<keyword evidence="2 4" id="KW-0677">Repeat</keyword>
<feature type="non-terminal residue" evidence="7">
    <location>
        <position position="1"/>
    </location>
</feature>
<dbReference type="InterPro" id="IPR015048">
    <property type="entry name" value="DUF1899"/>
</dbReference>
<feature type="region of interest" description="Disordered" evidence="5">
    <location>
        <begin position="490"/>
        <end position="515"/>
    </location>
</feature>
<proteinExistence type="inferred from homology"/>
<keyword evidence="8" id="KW-1185">Reference proteome</keyword>
<name>A0A267F5Z2_9PLAT</name>